<dbReference type="InterPro" id="IPR027417">
    <property type="entry name" value="P-loop_NTPase"/>
</dbReference>
<organism evidence="1 2">
    <name type="scientific">Kockovaella imperatae</name>
    <dbReference type="NCBI Taxonomy" id="4999"/>
    <lineage>
        <taxon>Eukaryota</taxon>
        <taxon>Fungi</taxon>
        <taxon>Dikarya</taxon>
        <taxon>Basidiomycota</taxon>
        <taxon>Agaricomycotina</taxon>
        <taxon>Tremellomycetes</taxon>
        <taxon>Tremellales</taxon>
        <taxon>Cuniculitremaceae</taxon>
        <taxon>Kockovaella</taxon>
    </lineage>
</organism>
<dbReference type="AlphaFoldDB" id="A0A1Y1UNL1"/>
<evidence type="ECO:0000313" key="1">
    <source>
        <dbReference type="EMBL" id="ORX39084.1"/>
    </source>
</evidence>
<comment type="caution">
    <text evidence="1">The sequence shown here is derived from an EMBL/GenBank/DDBJ whole genome shotgun (WGS) entry which is preliminary data.</text>
</comment>
<dbReference type="STRING" id="4999.A0A1Y1UNL1"/>
<sequence>MSAFILLNGFPGVGKLTIAKELAALLPDARVFSNHLLIDTAAALYNRDEAFYRPLRKELRRTILDSLASGLKGTSSNRIIIFTECQTINAEGSATMQEYLIASRKIGCQFFSLVLHCPTETNVERLTSRAASVSSTTKLVDPVILREILLGEPIYHYGSEADWELDVNVGSRTAKDLAQQLAADITLALVEKRRSRT</sequence>
<dbReference type="Proteomes" id="UP000193218">
    <property type="component" value="Unassembled WGS sequence"/>
</dbReference>
<name>A0A1Y1UNL1_9TREE</name>
<proteinExistence type="predicted"/>
<dbReference type="RefSeq" id="XP_021872947.1">
    <property type="nucleotide sequence ID" value="XM_022012453.1"/>
</dbReference>
<evidence type="ECO:0008006" key="3">
    <source>
        <dbReference type="Google" id="ProtNLM"/>
    </source>
</evidence>
<dbReference type="OrthoDB" id="5426988at2759"/>
<dbReference type="InParanoid" id="A0A1Y1UNL1"/>
<reference evidence="1 2" key="1">
    <citation type="submission" date="2017-03" db="EMBL/GenBank/DDBJ databases">
        <title>Widespread Adenine N6-methylation of Active Genes in Fungi.</title>
        <authorList>
            <consortium name="DOE Joint Genome Institute"/>
            <person name="Mondo S.J."/>
            <person name="Dannebaum R.O."/>
            <person name="Kuo R.C."/>
            <person name="Louie K.B."/>
            <person name="Bewick A.J."/>
            <person name="Labutti K."/>
            <person name="Haridas S."/>
            <person name="Kuo A."/>
            <person name="Salamov A."/>
            <person name="Ahrendt S.R."/>
            <person name="Lau R."/>
            <person name="Bowen B.P."/>
            <person name="Lipzen A."/>
            <person name="Sullivan W."/>
            <person name="Andreopoulos W.B."/>
            <person name="Clum A."/>
            <person name="Lindquist E."/>
            <person name="Daum C."/>
            <person name="Northen T.R."/>
            <person name="Ramamoorthy G."/>
            <person name="Schmitz R.J."/>
            <person name="Gryganskyi A."/>
            <person name="Culley D."/>
            <person name="Magnuson J."/>
            <person name="James T.Y."/>
            <person name="O'Malley M.A."/>
            <person name="Stajich J.E."/>
            <person name="Spatafora J.W."/>
            <person name="Visel A."/>
            <person name="Grigoriev I.V."/>
        </authorList>
    </citation>
    <scope>NUCLEOTIDE SEQUENCE [LARGE SCALE GENOMIC DNA]</scope>
    <source>
        <strain evidence="1 2">NRRL Y-17943</strain>
    </source>
</reference>
<dbReference type="SUPFAM" id="SSF52540">
    <property type="entry name" value="P-loop containing nucleoside triphosphate hydrolases"/>
    <property type="match status" value="1"/>
</dbReference>
<dbReference type="Pfam" id="PF13238">
    <property type="entry name" value="AAA_18"/>
    <property type="match status" value="1"/>
</dbReference>
<dbReference type="Gene3D" id="3.40.50.300">
    <property type="entry name" value="P-loop containing nucleotide triphosphate hydrolases"/>
    <property type="match status" value="1"/>
</dbReference>
<gene>
    <name evidence="1" type="ORF">BD324DRAFT_310050</name>
</gene>
<evidence type="ECO:0000313" key="2">
    <source>
        <dbReference type="Proteomes" id="UP000193218"/>
    </source>
</evidence>
<dbReference type="EMBL" id="NBSH01000003">
    <property type="protein sequence ID" value="ORX39084.1"/>
    <property type="molecule type" value="Genomic_DNA"/>
</dbReference>
<protein>
    <recommendedName>
        <fullName evidence="3">P-loop containing nucleoside triphosphate hydrolase protein</fullName>
    </recommendedName>
</protein>
<keyword evidence="2" id="KW-1185">Reference proteome</keyword>
<dbReference type="GeneID" id="33554261"/>
<accession>A0A1Y1UNL1</accession>